<keyword evidence="3" id="KW-1185">Reference proteome</keyword>
<evidence type="ECO:0000313" key="2">
    <source>
        <dbReference type="EMBL" id="QDV44554.1"/>
    </source>
</evidence>
<dbReference type="KEGG" id="snep:Enr13x_44200"/>
<organism evidence="2 3">
    <name type="scientific">Stieleria neptunia</name>
    <dbReference type="NCBI Taxonomy" id="2527979"/>
    <lineage>
        <taxon>Bacteria</taxon>
        <taxon>Pseudomonadati</taxon>
        <taxon>Planctomycetota</taxon>
        <taxon>Planctomycetia</taxon>
        <taxon>Pirellulales</taxon>
        <taxon>Pirellulaceae</taxon>
        <taxon>Stieleria</taxon>
    </lineage>
</organism>
<protein>
    <recommendedName>
        <fullName evidence="4">Outer membrane efflux protein</fullName>
    </recommendedName>
</protein>
<dbReference type="GO" id="GO:0015562">
    <property type="term" value="F:efflux transmembrane transporter activity"/>
    <property type="evidence" value="ECO:0007669"/>
    <property type="project" value="InterPro"/>
</dbReference>
<dbReference type="AlphaFoldDB" id="A0A518HUR1"/>
<keyword evidence="1" id="KW-0732">Signal</keyword>
<proteinExistence type="predicted"/>
<gene>
    <name evidence="2" type="ORF">Enr13x_44200</name>
</gene>
<dbReference type="SUPFAM" id="SSF56954">
    <property type="entry name" value="Outer membrane efflux proteins (OEP)"/>
    <property type="match status" value="1"/>
</dbReference>
<evidence type="ECO:0000313" key="3">
    <source>
        <dbReference type="Proteomes" id="UP000319004"/>
    </source>
</evidence>
<evidence type="ECO:0000256" key="1">
    <source>
        <dbReference type="SAM" id="SignalP"/>
    </source>
</evidence>
<feature type="chain" id="PRO_5022233944" description="Outer membrane efflux protein" evidence="1">
    <location>
        <begin position="26"/>
        <end position="165"/>
    </location>
</feature>
<dbReference type="Gene3D" id="1.20.1600.10">
    <property type="entry name" value="Outer membrane efflux proteins (OEP)"/>
    <property type="match status" value="1"/>
</dbReference>
<dbReference type="EMBL" id="CP037423">
    <property type="protein sequence ID" value="QDV44554.1"/>
    <property type="molecule type" value="Genomic_DNA"/>
</dbReference>
<dbReference type="Proteomes" id="UP000319004">
    <property type="component" value="Chromosome"/>
</dbReference>
<reference evidence="2 3" key="1">
    <citation type="submission" date="2019-03" db="EMBL/GenBank/DDBJ databases">
        <title>Deep-cultivation of Planctomycetes and their phenomic and genomic characterization uncovers novel biology.</title>
        <authorList>
            <person name="Wiegand S."/>
            <person name="Jogler M."/>
            <person name="Boedeker C."/>
            <person name="Pinto D."/>
            <person name="Vollmers J."/>
            <person name="Rivas-Marin E."/>
            <person name="Kohn T."/>
            <person name="Peeters S.H."/>
            <person name="Heuer A."/>
            <person name="Rast P."/>
            <person name="Oberbeckmann S."/>
            <person name="Bunk B."/>
            <person name="Jeske O."/>
            <person name="Meyerdierks A."/>
            <person name="Storesund J.E."/>
            <person name="Kallscheuer N."/>
            <person name="Luecker S."/>
            <person name="Lage O.M."/>
            <person name="Pohl T."/>
            <person name="Merkel B.J."/>
            <person name="Hornburger P."/>
            <person name="Mueller R.-W."/>
            <person name="Bruemmer F."/>
            <person name="Labrenz M."/>
            <person name="Spormann A.M."/>
            <person name="Op den Camp H."/>
            <person name="Overmann J."/>
            <person name="Amann R."/>
            <person name="Jetten M.S.M."/>
            <person name="Mascher T."/>
            <person name="Medema M.H."/>
            <person name="Devos D.P."/>
            <person name="Kaster A.-K."/>
            <person name="Ovreas L."/>
            <person name="Rohde M."/>
            <person name="Galperin M.Y."/>
            <person name="Jogler C."/>
        </authorList>
    </citation>
    <scope>NUCLEOTIDE SEQUENCE [LARGE SCALE GENOMIC DNA]</scope>
    <source>
        <strain evidence="2 3">Enr13</strain>
    </source>
</reference>
<name>A0A518HUR1_9BACT</name>
<feature type="signal peptide" evidence="1">
    <location>
        <begin position="1"/>
        <end position="25"/>
    </location>
</feature>
<sequence precursor="true">MRSLLFKSGRSVIVTAGMFCTAASAQMPSMSNTASAIGRTFTPPPPVPSAPYGLDQLDPSGPLFPGVRVDGSDFGSTPAPVYVDGEMSSEVLPMEAEVQGYRLDDFLTLAAQNNPTIRQARLQISAQTAKALQAGLYPNPTLNYIGEQIGVMLKATRIRRASFRG</sequence>
<accession>A0A518HUR1</accession>
<evidence type="ECO:0008006" key="4">
    <source>
        <dbReference type="Google" id="ProtNLM"/>
    </source>
</evidence>